<dbReference type="InterPro" id="IPR020568">
    <property type="entry name" value="Ribosomal_Su5_D2-typ_SF"/>
</dbReference>
<dbReference type="InterPro" id="IPR037198">
    <property type="entry name" value="MutL_C_sf"/>
</dbReference>
<accession>A0AAV4LKG9</accession>
<keyword evidence="9" id="KW-1185">Reference proteome</keyword>
<dbReference type="InterPro" id="IPR014762">
    <property type="entry name" value="DNA_mismatch_repair_CS"/>
</dbReference>
<dbReference type="Gene3D" id="3.30.565.10">
    <property type="entry name" value="Histidine kinase-like ATPase, C-terminal domain"/>
    <property type="match status" value="1"/>
</dbReference>
<proteinExistence type="inferred from homology"/>
<dbReference type="InterPro" id="IPR036890">
    <property type="entry name" value="HATPase_C_sf"/>
</dbReference>
<dbReference type="GO" id="GO:0016887">
    <property type="term" value="F:ATP hydrolysis activity"/>
    <property type="evidence" value="ECO:0007669"/>
    <property type="project" value="InterPro"/>
</dbReference>
<organism evidence="8 9">
    <name type="scientific">Collibacillus ludicampi</name>
    <dbReference type="NCBI Taxonomy" id="2771369"/>
    <lineage>
        <taxon>Bacteria</taxon>
        <taxon>Bacillati</taxon>
        <taxon>Bacillota</taxon>
        <taxon>Bacilli</taxon>
        <taxon>Bacillales</taxon>
        <taxon>Alicyclobacillaceae</taxon>
        <taxon>Collibacillus</taxon>
    </lineage>
</organism>
<evidence type="ECO:0000313" key="8">
    <source>
        <dbReference type="EMBL" id="GIM47919.1"/>
    </source>
</evidence>
<dbReference type="InterPro" id="IPR014721">
    <property type="entry name" value="Ribsml_uS5_D2-typ_fold_subgr"/>
</dbReference>
<evidence type="ECO:0000313" key="9">
    <source>
        <dbReference type="Proteomes" id="UP001057291"/>
    </source>
</evidence>
<feature type="compositionally biased region" description="Basic and acidic residues" evidence="5">
    <location>
        <begin position="433"/>
        <end position="443"/>
    </location>
</feature>
<dbReference type="SUPFAM" id="SSF54211">
    <property type="entry name" value="Ribosomal protein S5 domain 2-like"/>
    <property type="match status" value="1"/>
</dbReference>
<dbReference type="InterPro" id="IPR038973">
    <property type="entry name" value="MutL/Mlh/Pms-like"/>
</dbReference>
<dbReference type="GO" id="GO:0005524">
    <property type="term" value="F:ATP binding"/>
    <property type="evidence" value="ECO:0007669"/>
    <property type="project" value="InterPro"/>
</dbReference>
<dbReference type="SUPFAM" id="SSF118116">
    <property type="entry name" value="DNA mismatch repair protein MutL"/>
    <property type="match status" value="1"/>
</dbReference>
<dbReference type="InterPro" id="IPR002099">
    <property type="entry name" value="MutL/Mlh/PMS"/>
</dbReference>
<dbReference type="RefSeq" id="WP_282200851.1">
    <property type="nucleotide sequence ID" value="NZ_BOQE01000001.1"/>
</dbReference>
<dbReference type="Proteomes" id="UP001057291">
    <property type="component" value="Unassembled WGS sequence"/>
</dbReference>
<dbReference type="InterPro" id="IPR020667">
    <property type="entry name" value="DNA_mismatch_repair_MutL"/>
</dbReference>
<dbReference type="Gene3D" id="3.30.1370.100">
    <property type="entry name" value="MutL, C-terminal domain, regulatory subdomain"/>
    <property type="match status" value="1"/>
</dbReference>
<dbReference type="EMBL" id="BOQE01000001">
    <property type="protein sequence ID" value="GIM47919.1"/>
    <property type="molecule type" value="Genomic_DNA"/>
</dbReference>
<comment type="caution">
    <text evidence="8">The sequence shown here is derived from an EMBL/GenBank/DDBJ whole genome shotgun (WGS) entry which is preliminary data.</text>
</comment>
<evidence type="ECO:0000256" key="4">
    <source>
        <dbReference type="HAMAP-Rule" id="MF_00149"/>
    </source>
</evidence>
<dbReference type="Pfam" id="PF13589">
    <property type="entry name" value="HATPase_c_3"/>
    <property type="match status" value="1"/>
</dbReference>
<feature type="domain" description="MutL C-terminal dimerisation" evidence="6">
    <location>
        <begin position="466"/>
        <end position="608"/>
    </location>
</feature>
<comment type="function">
    <text evidence="4">This protein is involved in the repair of mismatches in DNA. It is required for dam-dependent methyl-directed DNA mismatch repair. May act as a 'molecular matchmaker', a protein that promotes the formation of a stable complex between two or more DNA-binding proteins in an ATP-dependent manner without itself being part of a final effector complex.</text>
</comment>
<dbReference type="Pfam" id="PF01119">
    <property type="entry name" value="DNA_mis_repair"/>
    <property type="match status" value="1"/>
</dbReference>
<dbReference type="PROSITE" id="PS00058">
    <property type="entry name" value="DNA_MISMATCH_REPAIR_1"/>
    <property type="match status" value="1"/>
</dbReference>
<dbReference type="InterPro" id="IPR013507">
    <property type="entry name" value="DNA_mismatch_S5_2-like"/>
</dbReference>
<dbReference type="SMART" id="SM01340">
    <property type="entry name" value="DNA_mis_repair"/>
    <property type="match status" value="1"/>
</dbReference>
<evidence type="ECO:0000259" key="7">
    <source>
        <dbReference type="SMART" id="SM01340"/>
    </source>
</evidence>
<dbReference type="PANTHER" id="PTHR10073:SF12">
    <property type="entry name" value="DNA MISMATCH REPAIR PROTEIN MLH1"/>
    <property type="match status" value="1"/>
</dbReference>
<dbReference type="Gene3D" id="3.30.1540.20">
    <property type="entry name" value="MutL, C-terminal domain, dimerisation subdomain"/>
    <property type="match status" value="1"/>
</dbReference>
<dbReference type="Gene3D" id="3.30.230.10">
    <property type="match status" value="1"/>
</dbReference>
<dbReference type="InterPro" id="IPR042120">
    <property type="entry name" value="MutL_C_dimsub"/>
</dbReference>
<protein>
    <recommendedName>
        <fullName evidence="4">DNA mismatch repair protein MutL</fullName>
    </recommendedName>
</protein>
<feature type="compositionally biased region" description="Basic and acidic residues" evidence="5">
    <location>
        <begin position="401"/>
        <end position="415"/>
    </location>
</feature>
<dbReference type="CDD" id="cd00782">
    <property type="entry name" value="MutL_Trans"/>
    <property type="match status" value="1"/>
</dbReference>
<dbReference type="GO" id="GO:0006298">
    <property type="term" value="P:mismatch repair"/>
    <property type="evidence" value="ECO:0007669"/>
    <property type="project" value="UniProtKB-UniRule"/>
</dbReference>
<dbReference type="NCBIfam" id="TIGR00585">
    <property type="entry name" value="mutl"/>
    <property type="match status" value="1"/>
</dbReference>
<dbReference type="InterPro" id="IPR014790">
    <property type="entry name" value="MutL_C"/>
</dbReference>
<dbReference type="Pfam" id="PF08676">
    <property type="entry name" value="MutL_C"/>
    <property type="match status" value="1"/>
</dbReference>
<feature type="domain" description="DNA mismatch repair protein S5" evidence="7">
    <location>
        <begin position="209"/>
        <end position="327"/>
    </location>
</feature>
<gene>
    <name evidence="4 8" type="primary">mutL</name>
    <name evidence="8" type="ORF">DNHGIG_34680</name>
</gene>
<dbReference type="HAMAP" id="MF_00149">
    <property type="entry name" value="DNA_mis_repair"/>
    <property type="match status" value="1"/>
</dbReference>
<dbReference type="GO" id="GO:0140664">
    <property type="term" value="F:ATP-dependent DNA damage sensor activity"/>
    <property type="evidence" value="ECO:0007669"/>
    <property type="project" value="InterPro"/>
</dbReference>
<dbReference type="InterPro" id="IPR042121">
    <property type="entry name" value="MutL_C_regsub"/>
</dbReference>
<keyword evidence="2 4" id="KW-0227">DNA damage</keyword>
<dbReference type="PANTHER" id="PTHR10073">
    <property type="entry name" value="DNA MISMATCH REPAIR PROTEIN MLH, PMS, MUTL"/>
    <property type="match status" value="1"/>
</dbReference>
<evidence type="ECO:0000256" key="3">
    <source>
        <dbReference type="ARBA" id="ARBA00023204"/>
    </source>
</evidence>
<evidence type="ECO:0000256" key="1">
    <source>
        <dbReference type="ARBA" id="ARBA00006082"/>
    </source>
</evidence>
<evidence type="ECO:0000256" key="5">
    <source>
        <dbReference type="SAM" id="MobiDB-lite"/>
    </source>
</evidence>
<dbReference type="SMART" id="SM00853">
    <property type="entry name" value="MutL_C"/>
    <property type="match status" value="1"/>
</dbReference>
<dbReference type="GO" id="GO:0032300">
    <property type="term" value="C:mismatch repair complex"/>
    <property type="evidence" value="ECO:0007669"/>
    <property type="project" value="InterPro"/>
</dbReference>
<evidence type="ECO:0000256" key="2">
    <source>
        <dbReference type="ARBA" id="ARBA00022763"/>
    </source>
</evidence>
<feature type="region of interest" description="Disordered" evidence="5">
    <location>
        <begin position="397"/>
        <end position="454"/>
    </location>
</feature>
<sequence length="652" mass="73962">MGKIQVMSELLANKIAAGEVVERPASVVKELLENAIDAGANEIAIEVEQGGLDLIRVTDNGCGMDRDDVVLAFERHATSKIREDKDLFRIRTLGFRGEALPSIAAVSRVDVRTRTPDQVDGTKLRIEGGKIVEQEVAAAKTGTEITVRDIFFNTPARLKYLKSIQTELGHIIDTVQRLALAHPEISFQFRHNGHSLLYTPGDGKLLHVVAAIYGREIAKQMMVIQWEDADYKIEGLASYPEVTRANRHHCTFFVNGRYIRSYSLVRAVQEAYHTRLPINRFPICVVHLEMDPTLVDVNVHPTKLEVRFSEEKDVAERVQAAIRQALDKGTFIPKASVKQREKERGVQVEMSLSEKRETEPIHKVVRPLFSRSEAPRTENPYQAEKLREAAVELYRPIDAGDGGKERAFEQRDRVKGSNMNEGQPEYPPAGNHVDQDRPSERNETLSSQIRSHPLEREDARVPRFRAVAQVLGMYVIAQNEHGMYIIDQHAAHEKILFEKFSRKVAERKVNPLPLLVPLTVEVTPAEAETLATHLSYLRDCQIEVERFGGTTFLVRTVPDLWEGLDAARLTLELIDELLQGKFTNPRESIENLVITKSCKSAIKANQWLSMPEMQALCDQLQELENPFHCPHGRPIIIEMTRYDLEKMFKRVM</sequence>
<comment type="similarity">
    <text evidence="1 4">Belongs to the DNA mismatch repair MutL/HexB family.</text>
</comment>
<dbReference type="AlphaFoldDB" id="A0AAV4LKG9"/>
<evidence type="ECO:0000259" key="6">
    <source>
        <dbReference type="SMART" id="SM00853"/>
    </source>
</evidence>
<dbReference type="CDD" id="cd16926">
    <property type="entry name" value="HATPase_MutL-MLH-PMS-like"/>
    <property type="match status" value="1"/>
</dbReference>
<dbReference type="FunFam" id="3.30.565.10:FF:000003">
    <property type="entry name" value="DNA mismatch repair endonuclease MutL"/>
    <property type="match status" value="1"/>
</dbReference>
<reference evidence="8" key="1">
    <citation type="journal article" date="2023" name="Int. J. Syst. Evol. Microbiol.">
        <title>Collibacillus ludicampi gen. nov., sp. nov., a new soil bacterium of the family Alicyclobacillaceae.</title>
        <authorList>
            <person name="Jojima T."/>
            <person name="Ioku Y."/>
            <person name="Fukuta Y."/>
            <person name="Shirasaka N."/>
            <person name="Matsumura Y."/>
            <person name="Mori M."/>
        </authorList>
    </citation>
    <scope>NUCLEOTIDE SEQUENCE</scope>
    <source>
        <strain evidence="8">TP075</strain>
    </source>
</reference>
<keyword evidence="3 4" id="KW-0234">DNA repair</keyword>
<dbReference type="SUPFAM" id="SSF55874">
    <property type="entry name" value="ATPase domain of HSP90 chaperone/DNA topoisomerase II/histidine kinase"/>
    <property type="match status" value="1"/>
</dbReference>
<name>A0AAV4LKG9_9BACL</name>
<dbReference type="GO" id="GO:0030983">
    <property type="term" value="F:mismatched DNA binding"/>
    <property type="evidence" value="ECO:0007669"/>
    <property type="project" value="InterPro"/>
</dbReference>